<dbReference type="EMBL" id="CM042032">
    <property type="protein sequence ID" value="KAI3776538.1"/>
    <property type="molecule type" value="Genomic_DNA"/>
</dbReference>
<proteinExistence type="predicted"/>
<name>A0ACB9G0E8_9ASTR</name>
<organism evidence="1 2">
    <name type="scientific">Smallanthus sonchifolius</name>
    <dbReference type="NCBI Taxonomy" id="185202"/>
    <lineage>
        <taxon>Eukaryota</taxon>
        <taxon>Viridiplantae</taxon>
        <taxon>Streptophyta</taxon>
        <taxon>Embryophyta</taxon>
        <taxon>Tracheophyta</taxon>
        <taxon>Spermatophyta</taxon>
        <taxon>Magnoliopsida</taxon>
        <taxon>eudicotyledons</taxon>
        <taxon>Gunneridae</taxon>
        <taxon>Pentapetalae</taxon>
        <taxon>asterids</taxon>
        <taxon>campanulids</taxon>
        <taxon>Asterales</taxon>
        <taxon>Asteraceae</taxon>
        <taxon>Asteroideae</taxon>
        <taxon>Heliantheae alliance</taxon>
        <taxon>Millerieae</taxon>
        <taxon>Smallanthus</taxon>
    </lineage>
</organism>
<evidence type="ECO:0000313" key="1">
    <source>
        <dbReference type="EMBL" id="KAI3776538.1"/>
    </source>
</evidence>
<sequence length="470" mass="52873">MATHVMVFPWLAFGHMLPFLKLSLKLAANGIKVSFVSTPRNLERLPSIPCDLSNNIKLVGIILPKVDGLPENCEATIDIQQDETQYLKKAYDNLQSPFQKLLENDTPDLILIDFSPYWVPEIAAKYGVSTGFFSVYTAATLAYMGPPDELRWGHRRKTPEAFTVAPDWFTFHSIVAHRPDYSPTMLRNLHVPDESGKSSGQRISTIIEACEFVVIRSCKEFEGEYINLLQELYKRPVLPIGILPPERKTKNVVDSNWSTTFKWLDTKTPKSVLFVGFGSEYKMPIEQVHELAYGLELSGLDFIWVLRKPKGIDDTNLLPPDFEVSVSDKGVVCVGWAPQMEILAHPSIGGCLFHSGWGSIIESLGFGHALILMPMVADQGLCAKLLVEKGLGYEVPRNEDGSFSRDMVAKSVKLVMESQEGEAIREKASQMSSVFCDQNVQEKYISSFVSYLQRFKRSMEYCNLIQITLI</sequence>
<reference evidence="1 2" key="2">
    <citation type="journal article" date="2022" name="Mol. Ecol. Resour.">
        <title>The genomes of chicory, endive, great burdock and yacon provide insights into Asteraceae paleo-polyploidization history and plant inulin production.</title>
        <authorList>
            <person name="Fan W."/>
            <person name="Wang S."/>
            <person name="Wang H."/>
            <person name="Wang A."/>
            <person name="Jiang F."/>
            <person name="Liu H."/>
            <person name="Zhao H."/>
            <person name="Xu D."/>
            <person name="Zhang Y."/>
        </authorList>
    </citation>
    <scope>NUCLEOTIDE SEQUENCE [LARGE SCALE GENOMIC DNA]</scope>
    <source>
        <strain evidence="2">cv. Yunnan</strain>
        <tissue evidence="1">Leaves</tissue>
    </source>
</reference>
<reference evidence="2" key="1">
    <citation type="journal article" date="2022" name="Mol. Ecol. Resour.">
        <title>The genomes of chicory, endive, great burdock and yacon provide insights into Asteraceae palaeo-polyploidization history and plant inulin production.</title>
        <authorList>
            <person name="Fan W."/>
            <person name="Wang S."/>
            <person name="Wang H."/>
            <person name="Wang A."/>
            <person name="Jiang F."/>
            <person name="Liu H."/>
            <person name="Zhao H."/>
            <person name="Xu D."/>
            <person name="Zhang Y."/>
        </authorList>
    </citation>
    <scope>NUCLEOTIDE SEQUENCE [LARGE SCALE GENOMIC DNA]</scope>
    <source>
        <strain evidence="2">cv. Yunnan</strain>
    </source>
</reference>
<accession>A0ACB9G0E8</accession>
<protein>
    <submittedName>
        <fullName evidence="1">Uncharacterized protein</fullName>
    </submittedName>
</protein>
<gene>
    <name evidence="1" type="ORF">L1987_46324</name>
</gene>
<dbReference type="Proteomes" id="UP001056120">
    <property type="component" value="Linkage Group LG15"/>
</dbReference>
<evidence type="ECO:0000313" key="2">
    <source>
        <dbReference type="Proteomes" id="UP001056120"/>
    </source>
</evidence>
<comment type="caution">
    <text evidence="1">The sequence shown here is derived from an EMBL/GenBank/DDBJ whole genome shotgun (WGS) entry which is preliminary data.</text>
</comment>
<keyword evidence="2" id="KW-1185">Reference proteome</keyword>